<proteinExistence type="predicted"/>
<evidence type="ECO:0000256" key="1">
    <source>
        <dbReference type="SAM" id="MobiDB-lite"/>
    </source>
</evidence>
<dbReference type="Proteomes" id="UP001172102">
    <property type="component" value="Unassembled WGS sequence"/>
</dbReference>
<name>A0AA40B140_9PEZI</name>
<reference evidence="2" key="1">
    <citation type="submission" date="2023-06" db="EMBL/GenBank/DDBJ databases">
        <title>Genome-scale phylogeny and comparative genomics of the fungal order Sordariales.</title>
        <authorList>
            <consortium name="Lawrence Berkeley National Laboratory"/>
            <person name="Hensen N."/>
            <person name="Bonometti L."/>
            <person name="Westerberg I."/>
            <person name="Brannstrom I.O."/>
            <person name="Guillou S."/>
            <person name="Cros-Aarteil S."/>
            <person name="Calhoun S."/>
            <person name="Haridas S."/>
            <person name="Kuo A."/>
            <person name="Mondo S."/>
            <person name="Pangilinan J."/>
            <person name="Riley R."/>
            <person name="Labutti K."/>
            <person name="Andreopoulos B."/>
            <person name="Lipzen A."/>
            <person name="Chen C."/>
            <person name="Yanf M."/>
            <person name="Daum C."/>
            <person name="Ng V."/>
            <person name="Clum A."/>
            <person name="Steindorff A."/>
            <person name="Ohm R."/>
            <person name="Martin F."/>
            <person name="Silar P."/>
            <person name="Natvig D."/>
            <person name="Lalanne C."/>
            <person name="Gautier V."/>
            <person name="Ament-Velasquez S.L."/>
            <person name="Kruys A."/>
            <person name="Hutchinson M.I."/>
            <person name="Powell A.J."/>
            <person name="Barry K."/>
            <person name="Miller A.N."/>
            <person name="Grigoriev I.V."/>
            <person name="Debuchy R."/>
            <person name="Gladieux P."/>
            <person name="Thoren M.H."/>
            <person name="Johannesson H."/>
        </authorList>
    </citation>
    <scope>NUCLEOTIDE SEQUENCE</scope>
    <source>
        <strain evidence="2">SMH4607-1</strain>
    </source>
</reference>
<keyword evidence="3" id="KW-1185">Reference proteome</keyword>
<evidence type="ECO:0000313" key="2">
    <source>
        <dbReference type="EMBL" id="KAK0725610.1"/>
    </source>
</evidence>
<evidence type="ECO:0000313" key="3">
    <source>
        <dbReference type="Proteomes" id="UP001172102"/>
    </source>
</evidence>
<protein>
    <submittedName>
        <fullName evidence="2">Uncharacterized protein</fullName>
    </submittedName>
</protein>
<sequence length="256" mass="28112">MNLSTGEPTLLGIFEAALQQSMQQVSSRHNIDVDMMIDIMGTTLTAGQSGLASVGIDPRSPAVPGGRLHPTSGTTYGDDDSGDEHGGNSDDDAGSLVRCTLRDIADPTAPCTKEFRSEGACRDHRHTFHHVFAADEPNADKGRSASAAWLHRINAKTLGHRILAERHLVNQIKERCQHYRGRLDGLGIEYPALEGLDPQLKRTDGDAILGLYKDQLIAELIITRQEWLAWEAVDGDLVHLINENEDSDEMDLDWLV</sequence>
<dbReference type="AlphaFoldDB" id="A0AA40B140"/>
<gene>
    <name evidence="2" type="ORF">B0H67DRAFT_607817</name>
</gene>
<dbReference type="EMBL" id="JAUKUA010000002">
    <property type="protein sequence ID" value="KAK0725610.1"/>
    <property type="molecule type" value="Genomic_DNA"/>
</dbReference>
<organism evidence="2 3">
    <name type="scientific">Lasiosphaeris hirsuta</name>
    <dbReference type="NCBI Taxonomy" id="260670"/>
    <lineage>
        <taxon>Eukaryota</taxon>
        <taxon>Fungi</taxon>
        <taxon>Dikarya</taxon>
        <taxon>Ascomycota</taxon>
        <taxon>Pezizomycotina</taxon>
        <taxon>Sordariomycetes</taxon>
        <taxon>Sordariomycetidae</taxon>
        <taxon>Sordariales</taxon>
        <taxon>Lasiosphaeriaceae</taxon>
        <taxon>Lasiosphaeris</taxon>
    </lineage>
</organism>
<feature type="region of interest" description="Disordered" evidence="1">
    <location>
        <begin position="50"/>
        <end position="93"/>
    </location>
</feature>
<comment type="caution">
    <text evidence="2">The sequence shown here is derived from an EMBL/GenBank/DDBJ whole genome shotgun (WGS) entry which is preliminary data.</text>
</comment>
<accession>A0AA40B140</accession>